<dbReference type="Proteomes" id="UP000228930">
    <property type="component" value="Unassembled WGS sequence"/>
</dbReference>
<sequence>MQTNRFLAALATSTFLLGAGVANAACDKTEKVTAVWLPIMQTTGYYVALEEKLFEKACIEIVSTKMEAPNQIIDALIAERADFGPPGAAAGIAMIAEAKFPGKLKVFGLQGGGIAVDRINDGLIVKPDSPIKSFADLKGKSLGHVPGIQWRTISRHMVRSAGLDPDTDVKLVDLAVAMQVPAVVGGTVDATLSLEPVGSIAVASGKAVRAMTNPVAHVIADPFYSGASLMTTKFLKERPEVARKVVAVIDEATDLVNADFKKYKPILTRYTPIKEDQLELLAQPYLRGFKDLNETDLKSYQALVDVFIKEGVVAGPINVKDKLLAKSDLGN</sequence>
<dbReference type="EMBL" id="LFJC01000003">
    <property type="protein sequence ID" value="PIT02595.1"/>
    <property type="molecule type" value="Genomic_DNA"/>
</dbReference>
<reference evidence="3 4" key="1">
    <citation type="submission" date="2015-06" db="EMBL/GenBank/DDBJ databases">
        <title>Comparative genome analysis of nirS-carrying Bradyrhizobium sp. strains.</title>
        <authorList>
            <person name="Ishii S."/>
            <person name="Jang J."/>
            <person name="Nishizawa T."/>
            <person name="Senoo K."/>
        </authorList>
    </citation>
    <scope>NUCLEOTIDE SEQUENCE [LARGE SCALE GENOMIC DNA]</scope>
    <source>
        <strain evidence="3 4">TSA1</strain>
    </source>
</reference>
<dbReference type="InterPro" id="IPR015168">
    <property type="entry name" value="SsuA/THI5"/>
</dbReference>
<name>A0A2M6UDE5_9BRAD</name>
<gene>
    <name evidence="3" type="ORF">TSA1_18910</name>
</gene>
<dbReference type="AlphaFoldDB" id="A0A2M6UDE5"/>
<keyword evidence="1" id="KW-0732">Signal</keyword>
<dbReference type="RefSeq" id="WP_100177781.1">
    <property type="nucleotide sequence ID" value="NZ_LFJC01000003.1"/>
</dbReference>
<feature type="signal peptide" evidence="1">
    <location>
        <begin position="1"/>
        <end position="24"/>
    </location>
</feature>
<evidence type="ECO:0000313" key="4">
    <source>
        <dbReference type="Proteomes" id="UP000228930"/>
    </source>
</evidence>
<proteinExistence type="predicted"/>
<protein>
    <submittedName>
        <fullName evidence="3">Nitrate ABC transporter substrate-binding protein</fullName>
    </submittedName>
</protein>
<evidence type="ECO:0000256" key="1">
    <source>
        <dbReference type="SAM" id="SignalP"/>
    </source>
</evidence>
<evidence type="ECO:0000313" key="3">
    <source>
        <dbReference type="EMBL" id="PIT02595.1"/>
    </source>
</evidence>
<dbReference type="SUPFAM" id="SSF53850">
    <property type="entry name" value="Periplasmic binding protein-like II"/>
    <property type="match status" value="1"/>
</dbReference>
<keyword evidence="4" id="KW-1185">Reference proteome</keyword>
<accession>A0A2M6UDE5</accession>
<organism evidence="3 4">
    <name type="scientific">Bradyrhizobium nitroreducens</name>
    <dbReference type="NCBI Taxonomy" id="709803"/>
    <lineage>
        <taxon>Bacteria</taxon>
        <taxon>Pseudomonadati</taxon>
        <taxon>Pseudomonadota</taxon>
        <taxon>Alphaproteobacteria</taxon>
        <taxon>Hyphomicrobiales</taxon>
        <taxon>Nitrobacteraceae</taxon>
        <taxon>Bradyrhizobium</taxon>
    </lineage>
</organism>
<feature type="domain" description="SsuA/THI5-like" evidence="2">
    <location>
        <begin position="41"/>
        <end position="256"/>
    </location>
</feature>
<dbReference type="Gene3D" id="3.40.190.10">
    <property type="entry name" value="Periplasmic binding protein-like II"/>
    <property type="match status" value="2"/>
</dbReference>
<feature type="chain" id="PRO_5014999265" evidence="1">
    <location>
        <begin position="25"/>
        <end position="331"/>
    </location>
</feature>
<dbReference type="Pfam" id="PF09084">
    <property type="entry name" value="NMT1"/>
    <property type="match status" value="1"/>
</dbReference>
<evidence type="ECO:0000259" key="2">
    <source>
        <dbReference type="Pfam" id="PF09084"/>
    </source>
</evidence>
<dbReference type="PANTHER" id="PTHR30024">
    <property type="entry name" value="ALIPHATIC SULFONATES-BINDING PROTEIN-RELATED"/>
    <property type="match status" value="1"/>
</dbReference>
<comment type="caution">
    <text evidence="3">The sequence shown here is derived from an EMBL/GenBank/DDBJ whole genome shotgun (WGS) entry which is preliminary data.</text>
</comment>